<evidence type="ECO:0000313" key="2">
    <source>
        <dbReference type="Proteomes" id="UP000694257"/>
    </source>
</evidence>
<protein>
    <submittedName>
        <fullName evidence="1">Uncharacterized protein</fullName>
    </submittedName>
</protein>
<dbReference type="EMBL" id="CP078145">
    <property type="protein sequence ID" value="QXN88487.1"/>
    <property type="molecule type" value="Genomic_DNA"/>
</dbReference>
<evidence type="ECO:0000313" key="1">
    <source>
        <dbReference type="EMBL" id="QXN88487.1"/>
    </source>
</evidence>
<sequence>MDEAESLDDISERLRQIRFEPWGPDGVRYLCILFWNELGYRMLYNRFNSRAWTQWSKSSGDFWDLHLAGCHGYKDEPPNGRRSSRGETQSLPLATGWTKRRAIYWNYDSAMRFADEVASVASRAGVTPGWRFEGPIELVVIGARRPHSTGIPFDSPPAAGCTIEYAHELDWASMRTKQFTAAELPDAVSYYTEAHVLHDADVIPDNLPKPGDFVDSLPGEIRRDFKKLIGPLAGLLFRAGT</sequence>
<keyword evidence="2" id="KW-1185">Reference proteome</keyword>
<dbReference type="Proteomes" id="UP000694257">
    <property type="component" value="Chromosome"/>
</dbReference>
<gene>
    <name evidence="1" type="ORF">KV110_23100</name>
</gene>
<dbReference type="RefSeq" id="WP_218469370.1">
    <property type="nucleotide sequence ID" value="NZ_BAABJN010000008.1"/>
</dbReference>
<organism evidence="1 2">
    <name type="scientific">Nocardia iowensis</name>
    <dbReference type="NCBI Taxonomy" id="204891"/>
    <lineage>
        <taxon>Bacteria</taxon>
        <taxon>Bacillati</taxon>
        <taxon>Actinomycetota</taxon>
        <taxon>Actinomycetes</taxon>
        <taxon>Mycobacteriales</taxon>
        <taxon>Nocardiaceae</taxon>
        <taxon>Nocardia</taxon>
    </lineage>
</organism>
<reference evidence="1 2" key="1">
    <citation type="submission" date="2021-07" db="EMBL/GenBank/DDBJ databases">
        <title>Whole Genome Sequence of Nocardia Iowensis.</title>
        <authorList>
            <person name="Lamm A."/>
            <person name="Collins-Fairclough A.M."/>
            <person name="Bunk B."/>
            <person name="Sproer C."/>
        </authorList>
    </citation>
    <scope>NUCLEOTIDE SEQUENCE [LARGE SCALE GENOMIC DNA]</scope>
    <source>
        <strain evidence="1 2">NRRL 5646</strain>
    </source>
</reference>
<accession>A0ABX8RHX8</accession>
<name>A0ABX8RHX8_NOCIO</name>
<proteinExistence type="predicted"/>